<dbReference type="SUPFAM" id="SSF56925">
    <property type="entry name" value="OMPA-like"/>
    <property type="match status" value="1"/>
</dbReference>
<reference evidence="4 5" key="1">
    <citation type="submission" date="2018-05" db="EMBL/GenBank/DDBJ databases">
        <title>Abyssibacter profundi OUC007T gen. nov., sp. nov, a marine bacterium isolated from seawater of the Mariana Trench.</title>
        <authorList>
            <person name="Zhou S."/>
        </authorList>
    </citation>
    <scope>NUCLEOTIDE SEQUENCE [LARGE SCALE GENOMIC DNA]</scope>
    <source>
        <strain evidence="4 5">OUC007</strain>
    </source>
</reference>
<dbReference type="Proteomes" id="UP000251800">
    <property type="component" value="Unassembled WGS sequence"/>
</dbReference>
<evidence type="ECO:0000256" key="2">
    <source>
        <dbReference type="SAM" id="SignalP"/>
    </source>
</evidence>
<dbReference type="EMBL" id="QEQK01000007">
    <property type="protein sequence ID" value="PWN55920.1"/>
    <property type="molecule type" value="Genomic_DNA"/>
</dbReference>
<gene>
    <name evidence="4" type="ORF">DEH80_08820</name>
</gene>
<dbReference type="RefSeq" id="WP_109720135.1">
    <property type="nucleotide sequence ID" value="NZ_QEQK01000007.1"/>
</dbReference>
<dbReference type="OrthoDB" id="7059177at2"/>
<sequence>MSFKRLAAGLALAPFAAAAQGPSYDYLDISYIDSEAEDDTEGDGFGGEMVASFADGAFFIGEYSTREFEDGGSSLELSVLSLGIGVAGPVGESELISAFGALTYEDAEVEVNVPGFGSGDESESGYGLQGGLRAMLSDNFELHARYKRLDIDDDNETLVRFGAVLGLDQGFSVTLDYETYDEAEIDELMLGVRFDFGV</sequence>
<comment type="caution">
    <text evidence="4">The sequence shown here is derived from an EMBL/GenBank/DDBJ whole genome shotgun (WGS) entry which is preliminary data.</text>
</comment>
<dbReference type="AlphaFoldDB" id="A0A363UKH0"/>
<dbReference type="InterPro" id="IPR027385">
    <property type="entry name" value="Beta-barrel_OMP"/>
</dbReference>
<dbReference type="InterPro" id="IPR011250">
    <property type="entry name" value="OMP/PagP_B-barrel"/>
</dbReference>
<organism evidence="4 5">
    <name type="scientific">Abyssibacter profundi</name>
    <dbReference type="NCBI Taxonomy" id="2182787"/>
    <lineage>
        <taxon>Bacteria</taxon>
        <taxon>Pseudomonadati</taxon>
        <taxon>Pseudomonadota</taxon>
        <taxon>Gammaproteobacteria</taxon>
        <taxon>Chromatiales</taxon>
        <taxon>Oceanococcaceae</taxon>
        <taxon>Abyssibacter</taxon>
    </lineage>
</organism>
<dbReference type="Gene3D" id="2.40.160.20">
    <property type="match status" value="1"/>
</dbReference>
<name>A0A363UKH0_9GAMM</name>
<keyword evidence="5" id="KW-1185">Reference proteome</keyword>
<proteinExistence type="predicted"/>
<evidence type="ECO:0000313" key="5">
    <source>
        <dbReference type="Proteomes" id="UP000251800"/>
    </source>
</evidence>
<evidence type="ECO:0000256" key="1">
    <source>
        <dbReference type="ARBA" id="ARBA00022729"/>
    </source>
</evidence>
<evidence type="ECO:0000259" key="3">
    <source>
        <dbReference type="Pfam" id="PF13505"/>
    </source>
</evidence>
<keyword evidence="1 2" id="KW-0732">Signal</keyword>
<feature type="chain" id="PRO_5016660280" description="Outer membrane protein beta-barrel domain-containing protein" evidence="2">
    <location>
        <begin position="20"/>
        <end position="198"/>
    </location>
</feature>
<feature type="signal peptide" evidence="2">
    <location>
        <begin position="1"/>
        <end position="19"/>
    </location>
</feature>
<dbReference type="Pfam" id="PF13505">
    <property type="entry name" value="OMP_b-brl"/>
    <property type="match status" value="1"/>
</dbReference>
<protein>
    <recommendedName>
        <fullName evidence="3">Outer membrane protein beta-barrel domain-containing protein</fullName>
    </recommendedName>
</protein>
<evidence type="ECO:0000313" key="4">
    <source>
        <dbReference type="EMBL" id="PWN55920.1"/>
    </source>
</evidence>
<feature type="domain" description="Outer membrane protein beta-barrel" evidence="3">
    <location>
        <begin position="6"/>
        <end position="163"/>
    </location>
</feature>
<accession>A0A363UKH0</accession>